<keyword evidence="2" id="KW-0813">Transport</keyword>
<dbReference type="SMART" id="SM00382">
    <property type="entry name" value="AAA"/>
    <property type="match status" value="1"/>
</dbReference>
<dbReference type="GO" id="GO:0016887">
    <property type="term" value="F:ATP hydrolysis activity"/>
    <property type="evidence" value="ECO:0007669"/>
    <property type="project" value="InterPro"/>
</dbReference>
<dbReference type="KEGG" id="rpb:RPB_0694"/>
<dbReference type="InterPro" id="IPR043428">
    <property type="entry name" value="LivM-like"/>
</dbReference>
<name>Q2J2A5_RHOP2</name>
<feature type="transmembrane region" description="Helical" evidence="10">
    <location>
        <begin position="151"/>
        <end position="171"/>
    </location>
</feature>
<evidence type="ECO:0000256" key="4">
    <source>
        <dbReference type="ARBA" id="ARBA00022692"/>
    </source>
</evidence>
<dbReference type="InterPro" id="IPR051120">
    <property type="entry name" value="ABC_AA/LPS_Transport"/>
</dbReference>
<dbReference type="Proteomes" id="UP000008809">
    <property type="component" value="Chromosome"/>
</dbReference>
<dbReference type="Pfam" id="PF00005">
    <property type="entry name" value="ABC_tran"/>
    <property type="match status" value="1"/>
</dbReference>
<dbReference type="CDD" id="cd03219">
    <property type="entry name" value="ABC_Mj1267_LivG_branched"/>
    <property type="match status" value="1"/>
</dbReference>
<dbReference type="SUPFAM" id="SSF52540">
    <property type="entry name" value="P-loop containing nucleoside triphosphate hydrolases"/>
    <property type="match status" value="1"/>
</dbReference>
<evidence type="ECO:0000256" key="5">
    <source>
        <dbReference type="ARBA" id="ARBA00022741"/>
    </source>
</evidence>
<evidence type="ECO:0000256" key="9">
    <source>
        <dbReference type="ARBA" id="ARBA00024722"/>
    </source>
</evidence>
<dbReference type="PROSITE" id="PS50893">
    <property type="entry name" value="ABC_TRANSPORTER_2"/>
    <property type="match status" value="1"/>
</dbReference>
<dbReference type="GO" id="GO:0005524">
    <property type="term" value="F:ATP binding"/>
    <property type="evidence" value="ECO:0007669"/>
    <property type="project" value="UniProtKB-KW"/>
</dbReference>
<feature type="transmembrane region" description="Helical" evidence="10">
    <location>
        <begin position="202"/>
        <end position="222"/>
    </location>
</feature>
<dbReference type="GO" id="GO:0005886">
    <property type="term" value="C:plasma membrane"/>
    <property type="evidence" value="ECO:0007669"/>
    <property type="project" value="UniProtKB-SubCell"/>
</dbReference>
<keyword evidence="8 10" id="KW-0472">Membrane</keyword>
<evidence type="ECO:0000259" key="11">
    <source>
        <dbReference type="PROSITE" id="PS50893"/>
    </source>
</evidence>
<keyword evidence="13" id="KW-1185">Reference proteome</keyword>
<evidence type="ECO:0000256" key="2">
    <source>
        <dbReference type="ARBA" id="ARBA00022448"/>
    </source>
</evidence>
<dbReference type="PANTHER" id="PTHR45772:SF2">
    <property type="entry name" value="ABC TRANSPORTER ATP-BINDING PROTEIN"/>
    <property type="match status" value="1"/>
</dbReference>
<proteinExistence type="predicted"/>
<dbReference type="eggNOG" id="COG4177">
    <property type="taxonomic scope" value="Bacteria"/>
</dbReference>
<dbReference type="OrthoDB" id="9805029at2"/>
<feature type="transmembrane region" description="Helical" evidence="10">
    <location>
        <begin position="30"/>
        <end position="49"/>
    </location>
</feature>
<feature type="transmembrane region" description="Helical" evidence="10">
    <location>
        <begin position="80"/>
        <end position="99"/>
    </location>
</feature>
<evidence type="ECO:0000256" key="1">
    <source>
        <dbReference type="ARBA" id="ARBA00004651"/>
    </source>
</evidence>
<dbReference type="InterPro" id="IPR003593">
    <property type="entry name" value="AAA+_ATPase"/>
</dbReference>
<dbReference type="eggNOG" id="COG0411">
    <property type="taxonomic scope" value="Bacteria"/>
</dbReference>
<dbReference type="InterPro" id="IPR003439">
    <property type="entry name" value="ABC_transporter-like_ATP-bd"/>
</dbReference>
<evidence type="ECO:0000256" key="7">
    <source>
        <dbReference type="ARBA" id="ARBA00022989"/>
    </source>
</evidence>
<gene>
    <name evidence="12" type="ordered locus">RPB_0694</name>
</gene>
<keyword evidence="6" id="KW-0067">ATP-binding</keyword>
<dbReference type="InterPro" id="IPR027417">
    <property type="entry name" value="P-loop_NTPase"/>
</dbReference>
<sequence length="583" mass="62459">MRWLSIAVIGLLCIVPIAFPTSYLTPLNYVGLNAIICVGLVLLAGVVGLASFGQAAFVGTSAYTAALLSTKLGWSAWETLPAALLVTATSALGLSWLTIRLSGHYLVLGTLAWGTALYYLFGNVAFLGGYNGISGIHPVTLFGISFGDTRAVYWLIWACVAIAMMLTANLLDSRTGRALRVVRHTIMAASFGIDVSKLKTKAFVLAAVFAGVTGWLTAHYLGVVNPGPFNANSSIDYMFMVVVGGSSHLAGALVGPAVVEFLRNWLRETLPNLIGGSSSFELSVFGLMMVLLLQGAGGGIMTYVSRYLPMRSKRKVSPEGERPPRRSRLAPGEALLKVQRASKNFGGLVAVNEVTFEVAAGEIVALIGPNGAGKSTLFNLITGVLPLTRGEVWFRGDRIDALPTHGLVERGIARTFQHVILQPDMSVLENVAVGAYHRTTAGALASMFRLDRRQEERLLREAQYQLEQVDLAAEADVAAGNLPLGKQRVLEIARALAADPLILLLDEPAAGLRFQEKQALADVLRSLRAEGISVLIVEHDMDFVMNLVDRLVVLDHGERIAAGTPLEIQNDPTVIEAYLGGVD</sequence>
<evidence type="ECO:0000256" key="8">
    <source>
        <dbReference type="ARBA" id="ARBA00023136"/>
    </source>
</evidence>
<reference evidence="12 13" key="1">
    <citation type="submission" date="2006-01" db="EMBL/GenBank/DDBJ databases">
        <title>Complete sequence of Rhodopseudomonas palustris HaA2.</title>
        <authorList>
            <consortium name="US DOE Joint Genome Institute"/>
            <person name="Copeland A."/>
            <person name="Lucas S."/>
            <person name="Lapidus A."/>
            <person name="Barry K."/>
            <person name="Detter J.C."/>
            <person name="Glavina T."/>
            <person name="Hammon N."/>
            <person name="Israni S."/>
            <person name="Pitluck S."/>
            <person name="Chain P."/>
            <person name="Malfatti S."/>
            <person name="Shin M."/>
            <person name="Vergez L."/>
            <person name="Schmutz J."/>
            <person name="Larimer F."/>
            <person name="Land M."/>
            <person name="Hauser L."/>
            <person name="Pelletier D.A."/>
            <person name="Kyrpides N."/>
            <person name="Anderson I."/>
            <person name="Oda Y."/>
            <person name="Harwood C.S."/>
            <person name="Richardson P."/>
        </authorList>
    </citation>
    <scope>NUCLEOTIDE SEQUENCE [LARGE SCALE GENOMIC DNA]</scope>
    <source>
        <strain evidence="12 13">HaA2</strain>
    </source>
</reference>
<organism evidence="12 13">
    <name type="scientific">Rhodopseudomonas palustris (strain HaA2)</name>
    <dbReference type="NCBI Taxonomy" id="316058"/>
    <lineage>
        <taxon>Bacteria</taxon>
        <taxon>Pseudomonadati</taxon>
        <taxon>Pseudomonadota</taxon>
        <taxon>Alphaproteobacteria</taxon>
        <taxon>Hyphomicrobiales</taxon>
        <taxon>Nitrobacteraceae</taxon>
        <taxon>Rhodopseudomonas</taxon>
    </lineage>
</organism>
<evidence type="ECO:0000256" key="3">
    <source>
        <dbReference type="ARBA" id="ARBA00022475"/>
    </source>
</evidence>
<dbReference type="InterPro" id="IPR001851">
    <property type="entry name" value="ABC_transp_permease"/>
</dbReference>
<keyword evidence="4 10" id="KW-0812">Transmembrane</keyword>
<feature type="transmembrane region" description="Helical" evidence="10">
    <location>
        <begin position="106"/>
        <end position="131"/>
    </location>
</feature>
<keyword evidence="5" id="KW-0547">Nucleotide-binding</keyword>
<dbReference type="Pfam" id="PF02653">
    <property type="entry name" value="BPD_transp_2"/>
    <property type="match status" value="1"/>
</dbReference>
<comment type="subcellular location">
    <subcellularLocation>
        <location evidence="1">Cell membrane</location>
        <topology evidence="1">Multi-pass membrane protein</topology>
    </subcellularLocation>
</comment>
<evidence type="ECO:0000256" key="6">
    <source>
        <dbReference type="ARBA" id="ARBA00022840"/>
    </source>
</evidence>
<feature type="domain" description="ABC transporter" evidence="11">
    <location>
        <begin position="336"/>
        <end position="581"/>
    </location>
</feature>
<dbReference type="PANTHER" id="PTHR45772">
    <property type="entry name" value="CONSERVED COMPONENT OF ABC TRANSPORTER FOR NATURAL AMINO ACIDS-RELATED"/>
    <property type="match status" value="1"/>
</dbReference>
<feature type="transmembrane region" description="Helical" evidence="10">
    <location>
        <begin position="282"/>
        <end position="304"/>
    </location>
</feature>
<accession>Q2J2A5</accession>
<dbReference type="InterPro" id="IPR032823">
    <property type="entry name" value="BCA_ABC_TP_C"/>
</dbReference>
<dbReference type="Pfam" id="PF12399">
    <property type="entry name" value="BCA_ABC_TP_C"/>
    <property type="match status" value="1"/>
</dbReference>
<dbReference type="GO" id="GO:0015658">
    <property type="term" value="F:branched-chain amino acid transmembrane transporter activity"/>
    <property type="evidence" value="ECO:0007669"/>
    <property type="project" value="InterPro"/>
</dbReference>
<feature type="transmembrane region" description="Helical" evidence="10">
    <location>
        <begin position="237"/>
        <end position="262"/>
    </location>
</feature>
<dbReference type="FunFam" id="3.40.50.300:FF:000421">
    <property type="entry name" value="Branched-chain amino acid ABC transporter ATP-binding protein"/>
    <property type="match status" value="1"/>
</dbReference>
<dbReference type="EMBL" id="CP000250">
    <property type="protein sequence ID" value="ABD05405.1"/>
    <property type="molecule type" value="Genomic_DNA"/>
</dbReference>
<comment type="function">
    <text evidence="9">Involved in beta-(1--&gt;2)glucan export. Transmembrane domains (TMD) form a pore in the inner membrane and the ATP-binding domain (NBD) is responsible for energy generation.</text>
</comment>
<dbReference type="RefSeq" id="WP_011439594.1">
    <property type="nucleotide sequence ID" value="NC_007778.1"/>
</dbReference>
<protein>
    <submittedName>
        <fullName evidence="12">Inner-membrane translocator, ABC transporter related</fullName>
    </submittedName>
</protein>
<evidence type="ECO:0000313" key="12">
    <source>
        <dbReference type="EMBL" id="ABD05405.1"/>
    </source>
</evidence>
<dbReference type="CDD" id="cd06581">
    <property type="entry name" value="TM_PBP1_LivM_like"/>
    <property type="match status" value="1"/>
</dbReference>
<evidence type="ECO:0000256" key="10">
    <source>
        <dbReference type="SAM" id="Phobius"/>
    </source>
</evidence>
<dbReference type="HOGENOM" id="CLU_006313_3_2_5"/>
<evidence type="ECO:0000313" key="13">
    <source>
        <dbReference type="Proteomes" id="UP000008809"/>
    </source>
</evidence>
<dbReference type="AlphaFoldDB" id="Q2J2A5"/>
<keyword evidence="7 10" id="KW-1133">Transmembrane helix</keyword>
<dbReference type="STRING" id="316058.RPB_0694"/>
<keyword evidence="3" id="KW-1003">Cell membrane</keyword>
<dbReference type="Gene3D" id="3.40.50.300">
    <property type="entry name" value="P-loop containing nucleotide triphosphate hydrolases"/>
    <property type="match status" value="1"/>
</dbReference>